<feature type="domain" description="Velvet" evidence="1">
    <location>
        <begin position="193"/>
        <end position="253"/>
    </location>
</feature>
<dbReference type="OrthoDB" id="2139270at2759"/>
<reference evidence="2 3" key="1">
    <citation type="submission" date="2016-08" db="EMBL/GenBank/DDBJ databases">
        <title>A Parts List for Fungal Cellulosomes Revealed by Comparative Genomics.</title>
        <authorList>
            <consortium name="DOE Joint Genome Institute"/>
            <person name="Haitjema C.H."/>
            <person name="Gilmore S.P."/>
            <person name="Henske J.K."/>
            <person name="Solomon K.V."/>
            <person name="De Groot R."/>
            <person name="Kuo A."/>
            <person name="Mondo S.J."/>
            <person name="Salamov A.A."/>
            <person name="Labutti K."/>
            <person name="Zhao Z."/>
            <person name="Chiniquy J."/>
            <person name="Barry K."/>
            <person name="Brewer H.M."/>
            <person name="Purvine S.O."/>
            <person name="Wright A.T."/>
            <person name="Boxma B."/>
            <person name="Van Alen T."/>
            <person name="Hackstein J.H."/>
            <person name="Baker S.E."/>
            <person name="Grigoriev I.V."/>
            <person name="O'Malley M.A."/>
        </authorList>
    </citation>
    <scope>NUCLEOTIDE SEQUENCE [LARGE SCALE GENOMIC DNA]</scope>
    <source>
        <strain evidence="2 3">G1</strain>
    </source>
</reference>
<evidence type="ECO:0000313" key="3">
    <source>
        <dbReference type="Proteomes" id="UP000193920"/>
    </source>
</evidence>
<sequence>MSKSNNYNPDYYIKNNEKSIYDKHLNNQEYSSNKEKDFPTFTPVSIKQPQLSQPQELIQLPSSQQSLPNINNMLNYELNNINEETDNNLLKKSKLQKTFYKLPTASYRLKNKNYIQNNSNMNNDNMSNSINNMNNTNNMDMSMNNMNNMNMRPMNNINNINNMVKNNMNNMNMNSINNINNMKEVRNNAFKKSNQLDDDYNLIIRQQPAYARCSNFNDKERRPIDPPPIIQLVFGNEYMDDSSTNYFIKCEFH</sequence>
<comment type="caution">
    <text evidence="2">The sequence shown here is derived from an EMBL/GenBank/DDBJ whole genome shotgun (WGS) entry which is preliminary data.</text>
</comment>
<evidence type="ECO:0000313" key="2">
    <source>
        <dbReference type="EMBL" id="ORY25024.1"/>
    </source>
</evidence>
<proteinExistence type="predicted"/>
<organism evidence="2 3">
    <name type="scientific">Neocallimastix californiae</name>
    <dbReference type="NCBI Taxonomy" id="1754190"/>
    <lineage>
        <taxon>Eukaryota</taxon>
        <taxon>Fungi</taxon>
        <taxon>Fungi incertae sedis</taxon>
        <taxon>Chytridiomycota</taxon>
        <taxon>Chytridiomycota incertae sedis</taxon>
        <taxon>Neocallimastigomycetes</taxon>
        <taxon>Neocallimastigales</taxon>
        <taxon>Neocallimastigaceae</taxon>
        <taxon>Neocallimastix</taxon>
    </lineage>
</organism>
<gene>
    <name evidence="2" type="ORF">LY90DRAFT_514349</name>
</gene>
<dbReference type="Proteomes" id="UP000193920">
    <property type="component" value="Unassembled WGS sequence"/>
</dbReference>
<keyword evidence="3" id="KW-1185">Reference proteome</keyword>
<dbReference type="Pfam" id="PF11754">
    <property type="entry name" value="Velvet"/>
    <property type="match status" value="1"/>
</dbReference>
<dbReference type="Gene3D" id="2.60.40.3960">
    <property type="entry name" value="Velvet domain"/>
    <property type="match status" value="1"/>
</dbReference>
<dbReference type="STRING" id="1754190.A0A1Y2ARD4"/>
<accession>A0A1Y2ARD4</accession>
<dbReference type="EMBL" id="MCOG01000216">
    <property type="protein sequence ID" value="ORY25024.1"/>
    <property type="molecule type" value="Genomic_DNA"/>
</dbReference>
<dbReference type="PROSITE" id="PS51821">
    <property type="entry name" value="VELVET"/>
    <property type="match status" value="1"/>
</dbReference>
<dbReference type="AlphaFoldDB" id="A0A1Y2ARD4"/>
<name>A0A1Y2ARD4_9FUNG</name>
<dbReference type="InterPro" id="IPR038491">
    <property type="entry name" value="Velvet_dom_sf"/>
</dbReference>
<dbReference type="InterPro" id="IPR037525">
    <property type="entry name" value="Velvet_dom"/>
</dbReference>
<protein>
    <recommendedName>
        <fullName evidence="1">Velvet domain-containing protein</fullName>
    </recommendedName>
</protein>
<evidence type="ECO:0000259" key="1">
    <source>
        <dbReference type="PROSITE" id="PS51821"/>
    </source>
</evidence>